<sequence>MQTTAFSFSYLTLLLNNSISTACLFIKSNLSITLFLRLHCKIYCRWRYNAVSDPGREVGIQLIQCLLPASPFLPACDTLIAVVTASPISGLCWVWIYQAEQPEKTMRIATKGYSSTDVGQRVRPCQSRKTFSVNSIDIRLVTVQPLRLQV</sequence>
<proteinExistence type="predicted"/>
<keyword evidence="2" id="KW-1185">Reference proteome</keyword>
<protein>
    <submittedName>
        <fullName evidence="1">Uncharacterized protein</fullName>
    </submittedName>
</protein>
<dbReference type="Proteomes" id="UP000724874">
    <property type="component" value="Unassembled WGS sequence"/>
</dbReference>
<gene>
    <name evidence="1" type="ORF">CPB84DRAFT_659630</name>
</gene>
<dbReference type="AlphaFoldDB" id="A0A9P5TF21"/>
<accession>A0A9P5TF21</accession>
<comment type="caution">
    <text evidence="1">The sequence shown here is derived from an EMBL/GenBank/DDBJ whole genome shotgun (WGS) entry which is preliminary data.</text>
</comment>
<evidence type="ECO:0000313" key="1">
    <source>
        <dbReference type="EMBL" id="KAF8872842.1"/>
    </source>
</evidence>
<name>A0A9P5TF21_GYMJU</name>
<evidence type="ECO:0000313" key="2">
    <source>
        <dbReference type="Proteomes" id="UP000724874"/>
    </source>
</evidence>
<dbReference type="EMBL" id="JADNYJ010000254">
    <property type="protein sequence ID" value="KAF8872842.1"/>
    <property type="molecule type" value="Genomic_DNA"/>
</dbReference>
<organism evidence="1 2">
    <name type="scientific">Gymnopilus junonius</name>
    <name type="common">Spectacular rustgill mushroom</name>
    <name type="synonym">Gymnopilus spectabilis subsp. junonius</name>
    <dbReference type="NCBI Taxonomy" id="109634"/>
    <lineage>
        <taxon>Eukaryota</taxon>
        <taxon>Fungi</taxon>
        <taxon>Dikarya</taxon>
        <taxon>Basidiomycota</taxon>
        <taxon>Agaricomycotina</taxon>
        <taxon>Agaricomycetes</taxon>
        <taxon>Agaricomycetidae</taxon>
        <taxon>Agaricales</taxon>
        <taxon>Agaricineae</taxon>
        <taxon>Hymenogastraceae</taxon>
        <taxon>Gymnopilus</taxon>
    </lineage>
</organism>
<reference evidence="1" key="1">
    <citation type="submission" date="2020-11" db="EMBL/GenBank/DDBJ databases">
        <authorList>
            <consortium name="DOE Joint Genome Institute"/>
            <person name="Ahrendt S."/>
            <person name="Riley R."/>
            <person name="Andreopoulos W."/>
            <person name="LaButti K."/>
            <person name="Pangilinan J."/>
            <person name="Ruiz-duenas F.J."/>
            <person name="Barrasa J.M."/>
            <person name="Sanchez-Garcia M."/>
            <person name="Camarero S."/>
            <person name="Miyauchi S."/>
            <person name="Serrano A."/>
            <person name="Linde D."/>
            <person name="Babiker R."/>
            <person name="Drula E."/>
            <person name="Ayuso-Fernandez I."/>
            <person name="Pacheco R."/>
            <person name="Padilla G."/>
            <person name="Ferreira P."/>
            <person name="Barriuso J."/>
            <person name="Kellner H."/>
            <person name="Castanera R."/>
            <person name="Alfaro M."/>
            <person name="Ramirez L."/>
            <person name="Pisabarro A.G."/>
            <person name="Kuo A."/>
            <person name="Tritt A."/>
            <person name="Lipzen A."/>
            <person name="He G."/>
            <person name="Yan M."/>
            <person name="Ng V."/>
            <person name="Cullen D."/>
            <person name="Martin F."/>
            <person name="Rosso M.-N."/>
            <person name="Henrissat B."/>
            <person name="Hibbett D."/>
            <person name="Martinez A.T."/>
            <person name="Grigoriev I.V."/>
        </authorList>
    </citation>
    <scope>NUCLEOTIDE SEQUENCE</scope>
    <source>
        <strain evidence="1">AH 44721</strain>
    </source>
</reference>